<feature type="transmembrane region" description="Helical" evidence="8">
    <location>
        <begin position="60"/>
        <end position="81"/>
    </location>
</feature>
<dbReference type="Gene3D" id="1.20.1250.20">
    <property type="entry name" value="MFS general substrate transporter like domains"/>
    <property type="match status" value="1"/>
</dbReference>
<evidence type="ECO:0000256" key="3">
    <source>
        <dbReference type="ARBA" id="ARBA00022448"/>
    </source>
</evidence>
<dbReference type="InterPro" id="IPR011701">
    <property type="entry name" value="MFS"/>
</dbReference>
<dbReference type="Proteomes" id="UP001108027">
    <property type="component" value="Unassembled WGS sequence"/>
</dbReference>
<comment type="caution">
    <text evidence="10">The sequence shown here is derived from an EMBL/GenBank/DDBJ whole genome shotgun (WGS) entry which is preliminary data.</text>
</comment>
<keyword evidence="4" id="KW-1003">Cell membrane</keyword>
<proteinExistence type="inferred from homology"/>
<keyword evidence="3" id="KW-0813">Transport</keyword>
<evidence type="ECO:0000259" key="9">
    <source>
        <dbReference type="PROSITE" id="PS50850"/>
    </source>
</evidence>
<keyword evidence="6 8" id="KW-1133">Transmembrane helix</keyword>
<evidence type="ECO:0000256" key="5">
    <source>
        <dbReference type="ARBA" id="ARBA00022692"/>
    </source>
</evidence>
<feature type="transmembrane region" description="Helical" evidence="8">
    <location>
        <begin position="147"/>
        <end position="168"/>
    </location>
</feature>
<reference evidence="10" key="1">
    <citation type="submission" date="2021-10" db="EMBL/GenBank/DDBJ databases">
        <title>The diversity and Nitrogen Metabolism of Culturable Nitrate-Utilizing Bacteria Within the Oxygen Minimum Zone of the Changjiang (Yangtze River)Estuary.</title>
        <authorList>
            <person name="Zhang D."/>
            <person name="Zheng J."/>
            <person name="Liu S."/>
            <person name="He W."/>
        </authorList>
    </citation>
    <scope>NUCLEOTIDE SEQUENCE</scope>
    <source>
        <strain evidence="10">FXH-223</strain>
    </source>
</reference>
<dbReference type="PRINTS" id="PR01036">
    <property type="entry name" value="TCRTETB"/>
</dbReference>
<keyword evidence="5 8" id="KW-0812">Transmembrane</keyword>
<feature type="transmembrane region" description="Helical" evidence="8">
    <location>
        <begin position="408"/>
        <end position="428"/>
    </location>
</feature>
<keyword evidence="7 8" id="KW-0472">Membrane</keyword>
<evidence type="ECO:0000256" key="6">
    <source>
        <dbReference type="ARBA" id="ARBA00022989"/>
    </source>
</evidence>
<feature type="transmembrane region" description="Helical" evidence="8">
    <location>
        <begin position="174"/>
        <end position="195"/>
    </location>
</feature>
<organism evidence="10 11">
    <name type="scientific">Alloalcanivorax marinus</name>
    <dbReference type="NCBI Taxonomy" id="1177169"/>
    <lineage>
        <taxon>Bacteria</taxon>
        <taxon>Pseudomonadati</taxon>
        <taxon>Pseudomonadota</taxon>
        <taxon>Gammaproteobacteria</taxon>
        <taxon>Oceanospirillales</taxon>
        <taxon>Alcanivoracaceae</taxon>
        <taxon>Alloalcanivorax</taxon>
    </lineage>
</organism>
<dbReference type="PANTHER" id="PTHR42718">
    <property type="entry name" value="MAJOR FACILITATOR SUPERFAMILY MULTIDRUG TRANSPORTER MFSC"/>
    <property type="match status" value="1"/>
</dbReference>
<dbReference type="GO" id="GO:0022857">
    <property type="term" value="F:transmembrane transporter activity"/>
    <property type="evidence" value="ECO:0007669"/>
    <property type="project" value="InterPro"/>
</dbReference>
<dbReference type="EMBL" id="JAJGNA010000019">
    <property type="protein sequence ID" value="MCC4309634.1"/>
    <property type="molecule type" value="Genomic_DNA"/>
</dbReference>
<dbReference type="CDD" id="cd17503">
    <property type="entry name" value="MFS_LmrB_MDR_like"/>
    <property type="match status" value="1"/>
</dbReference>
<feature type="transmembrane region" description="Helical" evidence="8">
    <location>
        <begin position="207"/>
        <end position="226"/>
    </location>
</feature>
<feature type="transmembrane region" description="Helical" evidence="8">
    <location>
        <begin position="365"/>
        <end position="387"/>
    </location>
</feature>
<dbReference type="RefSeq" id="WP_228234420.1">
    <property type="nucleotide sequence ID" value="NZ_JAJGNA010000019.1"/>
</dbReference>
<dbReference type="Pfam" id="PF07690">
    <property type="entry name" value="MFS_1"/>
    <property type="match status" value="1"/>
</dbReference>
<evidence type="ECO:0000256" key="4">
    <source>
        <dbReference type="ARBA" id="ARBA00022475"/>
    </source>
</evidence>
<feature type="domain" description="Major facilitator superfamily (MFS) profile" evidence="9">
    <location>
        <begin position="22"/>
        <end position="475"/>
    </location>
</feature>
<feature type="transmembrane region" description="Helical" evidence="8">
    <location>
        <begin position="88"/>
        <end position="107"/>
    </location>
</feature>
<protein>
    <submittedName>
        <fullName evidence="10">Multidrug efflux MFS transporter</fullName>
    </submittedName>
</protein>
<evidence type="ECO:0000256" key="1">
    <source>
        <dbReference type="ARBA" id="ARBA00004651"/>
    </source>
</evidence>
<dbReference type="GO" id="GO:0005886">
    <property type="term" value="C:plasma membrane"/>
    <property type="evidence" value="ECO:0007669"/>
    <property type="project" value="UniProtKB-SubCell"/>
</dbReference>
<dbReference type="PANTHER" id="PTHR42718:SF9">
    <property type="entry name" value="MAJOR FACILITATOR SUPERFAMILY MULTIDRUG TRANSPORTER MFSC"/>
    <property type="match status" value="1"/>
</dbReference>
<evidence type="ECO:0000256" key="8">
    <source>
        <dbReference type="SAM" id="Phobius"/>
    </source>
</evidence>
<dbReference type="InterPro" id="IPR020846">
    <property type="entry name" value="MFS_dom"/>
</dbReference>
<sequence length="482" mass="52018">MSDNPAVARLFERHGPRYRWFATVTVMLGTLSVVLASTIINVAVPSIMTQYALEQDQVHWLATGFLAAMTVGMLLNAWAVARFGSRGAFLLAMGVFVAASLLGGFANGFPVLVLARVVQGVMAGMIQPLAMITIFQVFPLHKRGQAMGIYGMGVILGPAIAPALGGVLVDAWSWRATFFVVLPACALAMALGRAFLPNHREAEAPRLDWAGLALLSLGLTATLWAMASGLRRGWLEPWLLSALVGGPLLLIAFVLWQRRATHPLFDLRVFATPGFGGGFLLSMAIGAGVFASTYMFPLYFQQVSGFSASASGLMLMPAGLAMAFIFPFVGYLTDRWPLTGLVATGLLFFIASMVLMRAADPTTAGVWLVTWAVLARLAMGLMMPPVTTGSLMMLPPALISQGSGIINFGRQIGGALGINLCAICVQFFSDRYWQAYPEAGHPRAFEVGFDDAYLMLFIVFVLGFWPLRALRRGERRLHAEKS</sequence>
<keyword evidence="11" id="KW-1185">Reference proteome</keyword>
<name>A0A9Q3UQG7_9GAMM</name>
<feature type="transmembrane region" description="Helical" evidence="8">
    <location>
        <begin position="238"/>
        <end position="256"/>
    </location>
</feature>
<accession>A0A9Q3UQG7</accession>
<evidence type="ECO:0000313" key="10">
    <source>
        <dbReference type="EMBL" id="MCC4309634.1"/>
    </source>
</evidence>
<evidence type="ECO:0000256" key="7">
    <source>
        <dbReference type="ARBA" id="ARBA00023136"/>
    </source>
</evidence>
<comment type="subcellular location">
    <subcellularLocation>
        <location evidence="1">Cell membrane</location>
        <topology evidence="1">Multi-pass membrane protein</topology>
    </subcellularLocation>
</comment>
<dbReference type="PROSITE" id="PS50850">
    <property type="entry name" value="MFS"/>
    <property type="match status" value="1"/>
</dbReference>
<feature type="transmembrane region" description="Helical" evidence="8">
    <location>
        <begin position="113"/>
        <end position="135"/>
    </location>
</feature>
<feature type="transmembrane region" description="Helical" evidence="8">
    <location>
        <begin position="277"/>
        <end position="300"/>
    </location>
</feature>
<dbReference type="SUPFAM" id="SSF103473">
    <property type="entry name" value="MFS general substrate transporter"/>
    <property type="match status" value="1"/>
</dbReference>
<feature type="transmembrane region" description="Helical" evidence="8">
    <location>
        <begin position="306"/>
        <end position="326"/>
    </location>
</feature>
<dbReference type="InterPro" id="IPR004638">
    <property type="entry name" value="EmrB-like"/>
</dbReference>
<feature type="transmembrane region" description="Helical" evidence="8">
    <location>
        <begin position="20"/>
        <end position="40"/>
    </location>
</feature>
<dbReference type="Gene3D" id="1.20.1720.10">
    <property type="entry name" value="Multidrug resistance protein D"/>
    <property type="match status" value="1"/>
</dbReference>
<evidence type="ECO:0000256" key="2">
    <source>
        <dbReference type="ARBA" id="ARBA00008537"/>
    </source>
</evidence>
<comment type="similarity">
    <text evidence="2">Belongs to the major facilitator superfamily. EmrB family.</text>
</comment>
<feature type="transmembrane region" description="Helical" evidence="8">
    <location>
        <begin position="452"/>
        <end position="470"/>
    </location>
</feature>
<feature type="transmembrane region" description="Helical" evidence="8">
    <location>
        <begin position="338"/>
        <end position="359"/>
    </location>
</feature>
<gene>
    <name evidence="10" type="ORF">LL252_13745</name>
</gene>
<dbReference type="NCBIfam" id="TIGR00711">
    <property type="entry name" value="efflux_EmrB"/>
    <property type="match status" value="1"/>
</dbReference>
<dbReference type="AlphaFoldDB" id="A0A9Q3UQG7"/>
<evidence type="ECO:0000313" key="11">
    <source>
        <dbReference type="Proteomes" id="UP001108027"/>
    </source>
</evidence>
<dbReference type="InterPro" id="IPR036259">
    <property type="entry name" value="MFS_trans_sf"/>
</dbReference>